<dbReference type="AlphaFoldDB" id="A0A978VMD9"/>
<dbReference type="InterPro" id="IPR027417">
    <property type="entry name" value="P-loop_NTPase"/>
</dbReference>
<dbReference type="EC" id="2.8.2.-" evidence="3"/>
<gene>
    <name evidence="5" type="ORF">FEM48_Zijuj03G0015600</name>
</gene>
<feature type="domain" description="Sulfotransferase" evidence="4">
    <location>
        <begin position="128"/>
        <end position="168"/>
    </location>
</feature>
<evidence type="ECO:0000256" key="2">
    <source>
        <dbReference type="ARBA" id="ARBA00022679"/>
    </source>
</evidence>
<dbReference type="Gene3D" id="3.40.50.300">
    <property type="entry name" value="P-loop containing nucleotide triphosphate hydrolases"/>
    <property type="match status" value="2"/>
</dbReference>
<comment type="similarity">
    <text evidence="1 3">Belongs to the sulfotransferase 1 family.</text>
</comment>
<keyword evidence="2 3" id="KW-0808">Transferase</keyword>
<reference evidence="5" key="1">
    <citation type="journal article" date="2021" name="Front. Plant Sci.">
        <title>Chromosome-Scale Genome Assembly for Chinese Sour Jujube and Insights Into Its Genome Evolution and Domestication Signature.</title>
        <authorList>
            <person name="Shen L.-Y."/>
            <person name="Luo H."/>
            <person name="Wang X.-L."/>
            <person name="Wang X.-M."/>
            <person name="Qiu X.-J."/>
            <person name="Liu H."/>
            <person name="Zhou S.-S."/>
            <person name="Jia K.-H."/>
            <person name="Nie S."/>
            <person name="Bao Y.-T."/>
            <person name="Zhang R.-G."/>
            <person name="Yun Q.-Z."/>
            <person name="Chai Y.-H."/>
            <person name="Lu J.-Y."/>
            <person name="Li Y."/>
            <person name="Zhao S.-W."/>
            <person name="Mao J.-F."/>
            <person name="Jia S.-G."/>
            <person name="Mao Y.-M."/>
        </authorList>
    </citation>
    <scope>NUCLEOTIDE SEQUENCE</scope>
    <source>
        <strain evidence="5">AT0</strain>
        <tissue evidence="5">Leaf</tissue>
    </source>
</reference>
<dbReference type="GO" id="GO:0008146">
    <property type="term" value="F:sulfotransferase activity"/>
    <property type="evidence" value="ECO:0007669"/>
    <property type="project" value="InterPro"/>
</dbReference>
<evidence type="ECO:0000313" key="6">
    <source>
        <dbReference type="Proteomes" id="UP000813462"/>
    </source>
</evidence>
<evidence type="ECO:0000259" key="4">
    <source>
        <dbReference type="Pfam" id="PF00685"/>
    </source>
</evidence>
<accession>A0A978VMD9</accession>
<comment type="caution">
    <text evidence="5">The sequence shown here is derived from an EMBL/GenBank/DDBJ whole genome shotgun (WGS) entry which is preliminary data.</text>
</comment>
<protein>
    <recommendedName>
        <fullName evidence="3">Sulfotransferase</fullName>
        <ecNumber evidence="3">2.8.2.-</ecNumber>
    </recommendedName>
</protein>
<evidence type="ECO:0000256" key="3">
    <source>
        <dbReference type="RuleBase" id="RU361155"/>
    </source>
</evidence>
<proteinExistence type="inferred from homology"/>
<dbReference type="Pfam" id="PF00685">
    <property type="entry name" value="Sulfotransfer_1"/>
    <property type="match status" value="2"/>
</dbReference>
<evidence type="ECO:0000313" key="5">
    <source>
        <dbReference type="EMBL" id="KAH7536714.1"/>
    </source>
</evidence>
<organism evidence="5 6">
    <name type="scientific">Ziziphus jujuba var. spinosa</name>
    <dbReference type="NCBI Taxonomy" id="714518"/>
    <lineage>
        <taxon>Eukaryota</taxon>
        <taxon>Viridiplantae</taxon>
        <taxon>Streptophyta</taxon>
        <taxon>Embryophyta</taxon>
        <taxon>Tracheophyta</taxon>
        <taxon>Spermatophyta</taxon>
        <taxon>Magnoliopsida</taxon>
        <taxon>eudicotyledons</taxon>
        <taxon>Gunneridae</taxon>
        <taxon>Pentapetalae</taxon>
        <taxon>rosids</taxon>
        <taxon>fabids</taxon>
        <taxon>Rosales</taxon>
        <taxon>Rhamnaceae</taxon>
        <taxon>Paliureae</taxon>
        <taxon>Ziziphus</taxon>
    </lineage>
</organism>
<dbReference type="SUPFAM" id="SSF52540">
    <property type="entry name" value="P-loop containing nucleoside triphosphate hydrolases"/>
    <property type="match status" value="1"/>
</dbReference>
<sequence>MVRQSVPLPGFLVPIKNHSRHSFFPKTLPTLQAHDQDILLASMPKSGITWLKALVFSIVNRAKYDPSTSHLLASNSHELVPFVEFTLYDKNKIPELSDIPSPRLFSTHFPYASLPESIKPGEGRLKWTMEEYGEKFCEGEVGFGPFWNHVLGYWKERLERQEKVLFLKNKRYFRKGEVGDWVNHPSQSTEEQLNKALHNIKAVENAKPSWKSLPAGIPERFSCRGLIRCKRRQMEGRSSGLNNYVVMDNIVDPVGQVQSPPKEEIRDDGDRLVRMGLEPLDDGVLELGESGQDCERVVLY</sequence>
<dbReference type="EMBL" id="JAEACU010000003">
    <property type="protein sequence ID" value="KAH7536714.1"/>
    <property type="molecule type" value="Genomic_DNA"/>
</dbReference>
<feature type="domain" description="Sulfotransferase" evidence="4">
    <location>
        <begin position="35"/>
        <end position="119"/>
    </location>
</feature>
<dbReference type="PANTHER" id="PTHR11783">
    <property type="entry name" value="SULFOTRANSFERASE SULT"/>
    <property type="match status" value="1"/>
</dbReference>
<name>A0A978VMD9_ZIZJJ</name>
<evidence type="ECO:0000256" key="1">
    <source>
        <dbReference type="ARBA" id="ARBA00005771"/>
    </source>
</evidence>
<dbReference type="InterPro" id="IPR000863">
    <property type="entry name" value="Sulfotransferase_dom"/>
</dbReference>
<dbReference type="Proteomes" id="UP000813462">
    <property type="component" value="Unassembled WGS sequence"/>
</dbReference>